<name>A0AAD7W9B8_9TELE</name>
<dbReference type="EMBL" id="JAINUG010000191">
    <property type="protein sequence ID" value="KAJ8388721.1"/>
    <property type="molecule type" value="Genomic_DNA"/>
</dbReference>
<sequence>MPVQTACPNPSRGLTLHPGCELTLGGSYLGSEEEHGKTIVNNSASHLPPSSNRMEVRNRNDTSTVNLLSHGGCESEWSACLWSQPRRADGDLAWGYLASVPSNVQIPAPPQKGRTAPRAGESTLPPLSREKRVGKDGEMEVLSTTTDVLHISSSAHSFLTAQKAPMS</sequence>
<dbReference type="AlphaFoldDB" id="A0AAD7W9B8"/>
<protein>
    <submittedName>
        <fullName evidence="2">Uncharacterized protein</fullName>
    </submittedName>
</protein>
<comment type="caution">
    <text evidence="2">The sequence shown here is derived from an EMBL/GenBank/DDBJ whole genome shotgun (WGS) entry which is preliminary data.</text>
</comment>
<proteinExistence type="predicted"/>
<feature type="region of interest" description="Disordered" evidence="1">
    <location>
        <begin position="105"/>
        <end position="137"/>
    </location>
</feature>
<feature type="compositionally biased region" description="Basic and acidic residues" evidence="1">
    <location>
        <begin position="128"/>
        <end position="137"/>
    </location>
</feature>
<evidence type="ECO:0000313" key="2">
    <source>
        <dbReference type="EMBL" id="KAJ8388721.1"/>
    </source>
</evidence>
<accession>A0AAD7W9B8</accession>
<keyword evidence="3" id="KW-1185">Reference proteome</keyword>
<evidence type="ECO:0000313" key="3">
    <source>
        <dbReference type="Proteomes" id="UP001221898"/>
    </source>
</evidence>
<gene>
    <name evidence="2" type="ORF">AAFF_G00131300</name>
</gene>
<reference evidence="2" key="1">
    <citation type="journal article" date="2023" name="Science">
        <title>Genome structures resolve the early diversification of teleost fishes.</title>
        <authorList>
            <person name="Parey E."/>
            <person name="Louis A."/>
            <person name="Montfort J."/>
            <person name="Bouchez O."/>
            <person name="Roques C."/>
            <person name="Iampietro C."/>
            <person name="Lluch J."/>
            <person name="Castinel A."/>
            <person name="Donnadieu C."/>
            <person name="Desvignes T."/>
            <person name="Floi Bucao C."/>
            <person name="Jouanno E."/>
            <person name="Wen M."/>
            <person name="Mejri S."/>
            <person name="Dirks R."/>
            <person name="Jansen H."/>
            <person name="Henkel C."/>
            <person name="Chen W.J."/>
            <person name="Zahm M."/>
            <person name="Cabau C."/>
            <person name="Klopp C."/>
            <person name="Thompson A.W."/>
            <person name="Robinson-Rechavi M."/>
            <person name="Braasch I."/>
            <person name="Lecointre G."/>
            <person name="Bobe J."/>
            <person name="Postlethwait J.H."/>
            <person name="Berthelot C."/>
            <person name="Roest Crollius H."/>
            <person name="Guiguen Y."/>
        </authorList>
    </citation>
    <scope>NUCLEOTIDE SEQUENCE</scope>
    <source>
        <strain evidence="2">NC1722</strain>
    </source>
</reference>
<dbReference type="Proteomes" id="UP001221898">
    <property type="component" value="Unassembled WGS sequence"/>
</dbReference>
<organism evidence="2 3">
    <name type="scientific">Aldrovandia affinis</name>
    <dbReference type="NCBI Taxonomy" id="143900"/>
    <lineage>
        <taxon>Eukaryota</taxon>
        <taxon>Metazoa</taxon>
        <taxon>Chordata</taxon>
        <taxon>Craniata</taxon>
        <taxon>Vertebrata</taxon>
        <taxon>Euteleostomi</taxon>
        <taxon>Actinopterygii</taxon>
        <taxon>Neopterygii</taxon>
        <taxon>Teleostei</taxon>
        <taxon>Notacanthiformes</taxon>
        <taxon>Halosauridae</taxon>
        <taxon>Aldrovandia</taxon>
    </lineage>
</organism>
<evidence type="ECO:0000256" key="1">
    <source>
        <dbReference type="SAM" id="MobiDB-lite"/>
    </source>
</evidence>